<dbReference type="PANTHER" id="PTHR43806">
    <property type="entry name" value="PEPTIDASE S8"/>
    <property type="match status" value="1"/>
</dbReference>
<keyword evidence="2 5" id="KW-0645">Protease</keyword>
<dbReference type="InterPro" id="IPR050131">
    <property type="entry name" value="Peptidase_S8_subtilisin-like"/>
</dbReference>
<evidence type="ECO:0000256" key="5">
    <source>
        <dbReference type="PROSITE-ProRule" id="PRU01240"/>
    </source>
</evidence>
<evidence type="ECO:0000256" key="3">
    <source>
        <dbReference type="ARBA" id="ARBA00022801"/>
    </source>
</evidence>
<evidence type="ECO:0000256" key="4">
    <source>
        <dbReference type="ARBA" id="ARBA00022825"/>
    </source>
</evidence>
<name>A0ABP3VLS8_9BURK</name>
<evidence type="ECO:0000259" key="6">
    <source>
        <dbReference type="Pfam" id="PF00082"/>
    </source>
</evidence>
<evidence type="ECO:0000256" key="1">
    <source>
        <dbReference type="ARBA" id="ARBA00011073"/>
    </source>
</evidence>
<dbReference type="Proteomes" id="UP001500279">
    <property type="component" value="Unassembled WGS sequence"/>
</dbReference>
<dbReference type="PROSITE" id="PS00137">
    <property type="entry name" value="SUBTILASE_HIS"/>
    <property type="match status" value="1"/>
</dbReference>
<dbReference type="Pfam" id="PF00082">
    <property type="entry name" value="Peptidase_S8"/>
    <property type="match status" value="1"/>
</dbReference>
<keyword evidence="4 5" id="KW-0720">Serine protease</keyword>
<dbReference type="InterPro" id="IPR036852">
    <property type="entry name" value="Peptidase_S8/S53_dom_sf"/>
</dbReference>
<dbReference type="PROSITE" id="PS51892">
    <property type="entry name" value="SUBTILASE"/>
    <property type="match status" value="1"/>
</dbReference>
<keyword evidence="8" id="KW-1185">Reference proteome</keyword>
<protein>
    <submittedName>
        <fullName evidence="7">S8 family serine peptidase</fullName>
    </submittedName>
</protein>
<feature type="active site" description="Charge relay system" evidence="5">
    <location>
        <position position="244"/>
    </location>
</feature>
<dbReference type="InterPro" id="IPR023827">
    <property type="entry name" value="Peptidase_S8_Asp-AS"/>
</dbReference>
<dbReference type="Gene3D" id="3.40.50.200">
    <property type="entry name" value="Peptidase S8/S53 domain"/>
    <property type="match status" value="1"/>
</dbReference>
<dbReference type="PANTHER" id="PTHR43806:SF11">
    <property type="entry name" value="CEREVISIN-RELATED"/>
    <property type="match status" value="1"/>
</dbReference>
<organism evidence="7 8">
    <name type="scientific">Ideonella azotifigens</name>
    <dbReference type="NCBI Taxonomy" id="513160"/>
    <lineage>
        <taxon>Bacteria</taxon>
        <taxon>Pseudomonadati</taxon>
        <taxon>Pseudomonadota</taxon>
        <taxon>Betaproteobacteria</taxon>
        <taxon>Burkholderiales</taxon>
        <taxon>Sphaerotilaceae</taxon>
        <taxon>Ideonella</taxon>
    </lineage>
</organism>
<dbReference type="InterPro" id="IPR000209">
    <property type="entry name" value="Peptidase_S8/S53_dom"/>
</dbReference>
<sequence length="450" mass="46047">MTGFRAWLHGAWLGTVLALQVGCAAPGTGEPAAAPPLVGGAPAGDGSQVIVVAVQNPMEALPTSAGSTPGLYSRKPQYATGVRAEQLMAEVAQAHRLQPLAAWPIRVLGLHCATLRVPDGVSREAVLAALAQDPRVALAQPLQQFETLAQASSPASPADLPAASATPRQMLATANAYNDPYLPLQRGVLALGVPQAHRCARGDGVRVAVIDTGVDTAHQDLGSAVPDTANFVDHDSTQFRRDRHGTEVAGLIAAQPGNGIGIVGIAPGARLTALKACWELPDGRATCNSFTLSQALAAALDGGAQVINLSLGGPPDGLLARLLRQAIARGVVVVGALPPAGSREGFPLNVHGVIAVQDATADPFGTAALAAPGREVLTLTPGGRYDFASGTSMAASHVSGIAALLLQHQPQLDGPRIEKLLREQAPSATEVNACRVLEAQSPSCHCSTAR</sequence>
<comment type="similarity">
    <text evidence="1 5">Belongs to the peptidase S8 family.</text>
</comment>
<comment type="caution">
    <text evidence="7">The sequence shown here is derived from an EMBL/GenBank/DDBJ whole genome shotgun (WGS) entry which is preliminary data.</text>
</comment>
<proteinExistence type="inferred from homology"/>
<keyword evidence="3 5" id="KW-0378">Hydrolase</keyword>
<dbReference type="InterPro" id="IPR022398">
    <property type="entry name" value="Peptidase_S8_His-AS"/>
</dbReference>
<gene>
    <name evidence="7" type="ORF">GCM10009107_48600</name>
</gene>
<feature type="active site" description="Charge relay system" evidence="5">
    <location>
        <position position="392"/>
    </location>
</feature>
<accession>A0ABP3VLS8</accession>
<dbReference type="SUPFAM" id="SSF52743">
    <property type="entry name" value="Subtilisin-like"/>
    <property type="match status" value="1"/>
</dbReference>
<reference evidence="8" key="1">
    <citation type="journal article" date="2019" name="Int. J. Syst. Evol. Microbiol.">
        <title>The Global Catalogue of Microorganisms (GCM) 10K type strain sequencing project: providing services to taxonomists for standard genome sequencing and annotation.</title>
        <authorList>
            <consortium name="The Broad Institute Genomics Platform"/>
            <consortium name="The Broad Institute Genome Sequencing Center for Infectious Disease"/>
            <person name="Wu L."/>
            <person name="Ma J."/>
        </authorList>
    </citation>
    <scope>NUCLEOTIDE SEQUENCE [LARGE SCALE GENOMIC DNA]</scope>
    <source>
        <strain evidence="8">JCM 15503</strain>
    </source>
</reference>
<dbReference type="EMBL" id="BAAAEW010000036">
    <property type="protein sequence ID" value="GAA0763361.1"/>
    <property type="molecule type" value="Genomic_DNA"/>
</dbReference>
<dbReference type="InterPro" id="IPR015500">
    <property type="entry name" value="Peptidase_S8_subtilisin-rel"/>
</dbReference>
<dbReference type="PRINTS" id="PR00723">
    <property type="entry name" value="SUBTILISIN"/>
</dbReference>
<dbReference type="PROSITE" id="PS00136">
    <property type="entry name" value="SUBTILASE_ASP"/>
    <property type="match status" value="1"/>
</dbReference>
<dbReference type="RefSeq" id="WP_231011767.1">
    <property type="nucleotide sequence ID" value="NZ_BAAAEW010000036.1"/>
</dbReference>
<evidence type="ECO:0000313" key="7">
    <source>
        <dbReference type="EMBL" id="GAA0763361.1"/>
    </source>
</evidence>
<evidence type="ECO:0000313" key="8">
    <source>
        <dbReference type="Proteomes" id="UP001500279"/>
    </source>
</evidence>
<feature type="active site" description="Charge relay system" evidence="5">
    <location>
        <position position="211"/>
    </location>
</feature>
<evidence type="ECO:0000256" key="2">
    <source>
        <dbReference type="ARBA" id="ARBA00022670"/>
    </source>
</evidence>
<feature type="domain" description="Peptidase S8/S53" evidence="6">
    <location>
        <begin position="202"/>
        <end position="427"/>
    </location>
</feature>